<evidence type="ECO:0000313" key="2">
    <source>
        <dbReference type="Proteomes" id="UP000663846"/>
    </source>
</evidence>
<dbReference type="EMBL" id="CAJMWS010000089">
    <property type="protein sequence ID" value="CAE6359913.1"/>
    <property type="molecule type" value="Genomic_DNA"/>
</dbReference>
<comment type="caution">
    <text evidence="1">The sequence shown here is derived from an EMBL/GenBank/DDBJ whole genome shotgun (WGS) entry which is preliminary data.</text>
</comment>
<evidence type="ECO:0000313" key="1">
    <source>
        <dbReference type="EMBL" id="CAE6359913.1"/>
    </source>
</evidence>
<dbReference type="AlphaFoldDB" id="A0A8H2WB81"/>
<organism evidence="1 2">
    <name type="scientific">Rhizoctonia solani</name>
    <dbReference type="NCBI Taxonomy" id="456999"/>
    <lineage>
        <taxon>Eukaryota</taxon>
        <taxon>Fungi</taxon>
        <taxon>Dikarya</taxon>
        <taxon>Basidiomycota</taxon>
        <taxon>Agaricomycotina</taxon>
        <taxon>Agaricomycetes</taxon>
        <taxon>Cantharellales</taxon>
        <taxon>Ceratobasidiaceae</taxon>
        <taxon>Rhizoctonia</taxon>
    </lineage>
</organism>
<protein>
    <submittedName>
        <fullName evidence="1">Uncharacterized protein</fullName>
    </submittedName>
</protein>
<accession>A0A8H2WB81</accession>
<sequence>MPRPSKRKRASRKNILKAHAKMKLLRSLRSSLDSNEASKGTGSTHIVKHVGLSQVVTEDEGHARVELQDNLDVVVRSGVVLRLDERPDQVFSVSIVPDKVRAAAEDNRSHAYQERTDSIMSANQSAEWKVHKESLVKNSHPEGNNNKVSVDTKLVQEDEGGLLATAARGAEVTRSTEKSSKSYLKFYKETFRASKRMKVTQISTTGGDPWKRGGMLTTFETSSDLN</sequence>
<proteinExistence type="predicted"/>
<dbReference type="Proteomes" id="UP000663846">
    <property type="component" value="Unassembled WGS sequence"/>
</dbReference>
<gene>
    <name evidence="1" type="ORF">RDB_LOCUS17804</name>
</gene>
<name>A0A8H2WB81_9AGAM</name>
<reference evidence="1" key="1">
    <citation type="submission" date="2021-01" db="EMBL/GenBank/DDBJ databases">
        <authorList>
            <person name="Kaushik A."/>
        </authorList>
    </citation>
    <scope>NUCLEOTIDE SEQUENCE</scope>
    <source>
        <strain evidence="1">AG1-1C</strain>
    </source>
</reference>